<protein>
    <submittedName>
        <fullName evidence="2">tRNA lysidine(34) synthetase TilS</fullName>
        <ecNumber evidence="2">6.3.4.19</ecNumber>
    </submittedName>
</protein>
<keyword evidence="2" id="KW-0436">Ligase</keyword>
<proteinExistence type="predicted"/>
<evidence type="ECO:0000259" key="1">
    <source>
        <dbReference type="SMART" id="SM00977"/>
    </source>
</evidence>
<dbReference type="SUPFAM" id="SSF56037">
    <property type="entry name" value="PheT/TilS domain"/>
    <property type="match status" value="1"/>
</dbReference>
<comment type="caution">
    <text evidence="2">The sequence shown here is derived from an EMBL/GenBank/DDBJ whole genome shotgun (WGS) entry which is preliminary data.</text>
</comment>
<dbReference type="NCBIfam" id="TIGR02433">
    <property type="entry name" value="lysidine_TilS_C"/>
    <property type="match status" value="1"/>
</dbReference>
<feature type="domain" description="Lysidine-tRNA(Ile) synthetase C-terminal" evidence="1">
    <location>
        <begin position="152"/>
        <end position="224"/>
    </location>
</feature>
<dbReference type="GO" id="GO:0008033">
    <property type="term" value="P:tRNA processing"/>
    <property type="evidence" value="ECO:0007669"/>
    <property type="project" value="InterPro"/>
</dbReference>
<gene>
    <name evidence="2" type="primary">tilS</name>
    <name evidence="2" type="ORF">IAD18_05045</name>
</gene>
<dbReference type="Pfam" id="PF11734">
    <property type="entry name" value="TilS_C"/>
    <property type="match status" value="1"/>
</dbReference>
<reference evidence="2" key="2">
    <citation type="journal article" date="2021" name="PeerJ">
        <title>Extensive microbial diversity within the chicken gut microbiome revealed by metagenomics and culture.</title>
        <authorList>
            <person name="Gilroy R."/>
            <person name="Ravi A."/>
            <person name="Getino M."/>
            <person name="Pursley I."/>
            <person name="Horton D.L."/>
            <person name="Alikhan N.F."/>
            <person name="Baker D."/>
            <person name="Gharbi K."/>
            <person name="Hall N."/>
            <person name="Watson M."/>
            <person name="Adriaenssens E.M."/>
            <person name="Foster-Nyarko E."/>
            <person name="Jarju S."/>
            <person name="Secka A."/>
            <person name="Antonio M."/>
            <person name="Oren A."/>
            <person name="Chaudhuri R.R."/>
            <person name="La Ragione R."/>
            <person name="Hildebrand F."/>
            <person name="Pallen M.J."/>
        </authorList>
    </citation>
    <scope>NUCLEOTIDE SEQUENCE</scope>
    <source>
        <strain evidence="2">17073</strain>
    </source>
</reference>
<dbReference type="EC" id="6.3.4.19" evidence="2"/>
<organism evidence="2 3">
    <name type="scientific">Candidatus Limisoma intestinavium</name>
    <dbReference type="NCBI Taxonomy" id="2840856"/>
    <lineage>
        <taxon>Bacteria</taxon>
        <taxon>Pseudomonadati</taxon>
        <taxon>Bacteroidota</taxon>
        <taxon>Bacteroidia</taxon>
        <taxon>Bacteroidales</taxon>
        <taxon>Candidatus Limisoma</taxon>
    </lineage>
</organism>
<dbReference type="GO" id="GO:0005737">
    <property type="term" value="C:cytoplasm"/>
    <property type="evidence" value="ECO:0007669"/>
    <property type="project" value="InterPro"/>
</dbReference>
<dbReference type="InterPro" id="IPR012796">
    <property type="entry name" value="Lysidine-tRNA-synth_C"/>
</dbReference>
<accession>A0A9D1LFR6</accession>
<dbReference type="Proteomes" id="UP000824076">
    <property type="component" value="Unassembled WGS sequence"/>
</dbReference>
<evidence type="ECO:0000313" key="2">
    <source>
        <dbReference type="EMBL" id="HIU39013.1"/>
    </source>
</evidence>
<evidence type="ECO:0000313" key="3">
    <source>
        <dbReference type="Proteomes" id="UP000824076"/>
    </source>
</evidence>
<dbReference type="AlphaFoldDB" id="A0A9D1LFR6"/>
<dbReference type="GO" id="GO:0005524">
    <property type="term" value="F:ATP binding"/>
    <property type="evidence" value="ECO:0007669"/>
    <property type="project" value="InterPro"/>
</dbReference>
<reference evidence="2" key="1">
    <citation type="submission" date="2020-10" db="EMBL/GenBank/DDBJ databases">
        <authorList>
            <person name="Gilroy R."/>
        </authorList>
    </citation>
    <scope>NUCLEOTIDE SEQUENCE</scope>
    <source>
        <strain evidence="2">17073</strain>
    </source>
</reference>
<name>A0A9D1LFR6_9BACT</name>
<dbReference type="GO" id="GO:0032267">
    <property type="term" value="F:tRNA(Ile)-lysidine synthase activity"/>
    <property type="evidence" value="ECO:0007669"/>
    <property type="project" value="UniProtKB-EC"/>
</dbReference>
<dbReference type="EMBL" id="DVMS01000144">
    <property type="protein sequence ID" value="HIU39013.1"/>
    <property type="molecule type" value="Genomic_DNA"/>
</dbReference>
<sequence length="227" mass="25380">MDNLSGCKAVFHQAIDAYRRRMVSRAGQCVRIDCALLADAADGKSTVLHELLMPYGFNSTQSALIGRAVATGRTGAVFEALGYVAEIGRGVILIHARSECARDESEWRFSLDRISDLPVNLSVSVVDRNENFSFLRDGSIAYFDESILAETLTLRHWREGDRFRPFGMRGSKKLSDYFTDHKFSLSEKRRAWVLCAGQKIIWLVGHRQGAEFSVSSSSKRVVVVKVV</sequence>
<dbReference type="SMART" id="SM00977">
    <property type="entry name" value="TilS_C"/>
    <property type="match status" value="1"/>
</dbReference>